<feature type="transmembrane region" description="Helical" evidence="1">
    <location>
        <begin position="88"/>
        <end position="106"/>
    </location>
</feature>
<evidence type="ECO:0000313" key="3">
    <source>
        <dbReference type="Proteomes" id="UP001501747"/>
    </source>
</evidence>
<protein>
    <submittedName>
        <fullName evidence="2">Uncharacterized protein</fullName>
    </submittedName>
</protein>
<reference evidence="3" key="1">
    <citation type="journal article" date="2019" name="Int. J. Syst. Evol. Microbiol.">
        <title>The Global Catalogue of Microorganisms (GCM) 10K type strain sequencing project: providing services to taxonomists for standard genome sequencing and annotation.</title>
        <authorList>
            <consortium name="The Broad Institute Genomics Platform"/>
            <consortium name="The Broad Institute Genome Sequencing Center for Infectious Disease"/>
            <person name="Wu L."/>
            <person name="Ma J."/>
        </authorList>
    </citation>
    <scope>NUCLEOTIDE SEQUENCE [LARGE SCALE GENOMIC DNA]</scope>
    <source>
        <strain evidence="3">JCM 17342</strain>
    </source>
</reference>
<organism evidence="2 3">
    <name type="scientific">Allokutzneria multivorans</name>
    <dbReference type="NCBI Taxonomy" id="1142134"/>
    <lineage>
        <taxon>Bacteria</taxon>
        <taxon>Bacillati</taxon>
        <taxon>Actinomycetota</taxon>
        <taxon>Actinomycetes</taxon>
        <taxon>Pseudonocardiales</taxon>
        <taxon>Pseudonocardiaceae</taxon>
        <taxon>Allokutzneria</taxon>
    </lineage>
</organism>
<sequence length="532" mass="56942">MGDTRTRALVSAIGIGTVVLFGASWTGNEVVRWLAIGLTLLATGLVWVFPKAAAGVFATALLISGYTVLVPYLPSDLTALLLGVGRQGPLQLTGWFLLIAPIVILARARPVPVAVPFVALAAALLLGWSWSAFVAHGADETRINHTTASAKPGTGPVAEWVRTVRPGMYGNGVLVPGRDVVVELRDSATQSTQPDQGLFVSDAASGTTLWQFALSEKYHLTQVVVDPGEGVLFARIRRAGLFFDLMTGELRHRMDLAELQPNSNFHLVRHAGDNRPSIRIGQVAVLNASRPGARDDVVFALDIRTRTWREVLRGANQNCSDFWVSGTSGAENYFVRNNCTDATVNVIRLDGLAEASRAKFPMRPDDRRCKVNCAVLDAVAIDNGLVLHTSDSGETAQRGEQNHGLIWLRRDGTVGERVSLSPFTALIPLQDKDNSRTRVAVPDTAVLDFRGGAMTRTETPIAGTHLGGAPGVVYLNNQKALRALDSSTLQPRGADTPLACPPGYASATERQVLVSCRTATGGDIALVVLPAR</sequence>
<dbReference type="EMBL" id="BAABAL010000005">
    <property type="protein sequence ID" value="GAA3998145.1"/>
    <property type="molecule type" value="Genomic_DNA"/>
</dbReference>
<keyword evidence="1" id="KW-1133">Transmembrane helix</keyword>
<dbReference type="InterPro" id="IPR011047">
    <property type="entry name" value="Quinoprotein_ADH-like_sf"/>
</dbReference>
<proteinExistence type="predicted"/>
<evidence type="ECO:0000313" key="2">
    <source>
        <dbReference type="EMBL" id="GAA3998145.1"/>
    </source>
</evidence>
<gene>
    <name evidence="2" type="ORF">GCM10022247_17870</name>
</gene>
<comment type="caution">
    <text evidence="2">The sequence shown here is derived from an EMBL/GenBank/DDBJ whole genome shotgun (WGS) entry which is preliminary data.</text>
</comment>
<dbReference type="Proteomes" id="UP001501747">
    <property type="component" value="Unassembled WGS sequence"/>
</dbReference>
<accession>A0ABP7RIN3</accession>
<evidence type="ECO:0000256" key="1">
    <source>
        <dbReference type="SAM" id="Phobius"/>
    </source>
</evidence>
<feature type="transmembrane region" description="Helical" evidence="1">
    <location>
        <begin position="31"/>
        <end position="49"/>
    </location>
</feature>
<dbReference type="SUPFAM" id="SSF50998">
    <property type="entry name" value="Quinoprotein alcohol dehydrogenase-like"/>
    <property type="match status" value="1"/>
</dbReference>
<feature type="transmembrane region" description="Helical" evidence="1">
    <location>
        <begin position="7"/>
        <end position="25"/>
    </location>
</feature>
<keyword evidence="1" id="KW-0812">Transmembrane</keyword>
<feature type="transmembrane region" description="Helical" evidence="1">
    <location>
        <begin position="56"/>
        <end position="73"/>
    </location>
</feature>
<keyword evidence="1" id="KW-0472">Membrane</keyword>
<name>A0ABP7RIN3_9PSEU</name>
<dbReference type="RefSeq" id="WP_344872544.1">
    <property type="nucleotide sequence ID" value="NZ_BAABAL010000005.1"/>
</dbReference>
<feature type="transmembrane region" description="Helical" evidence="1">
    <location>
        <begin position="113"/>
        <end position="133"/>
    </location>
</feature>
<keyword evidence="3" id="KW-1185">Reference proteome</keyword>